<gene>
    <name evidence="1" type="ORF">HYC85_001565</name>
</gene>
<accession>A0A7J7I770</accession>
<evidence type="ECO:0000313" key="1">
    <source>
        <dbReference type="EMBL" id="KAF5960356.1"/>
    </source>
</evidence>
<reference evidence="2" key="1">
    <citation type="journal article" date="2020" name="Nat. Commun.">
        <title>Genome assembly of wild tea tree DASZ reveals pedigree and selection history of tea varieties.</title>
        <authorList>
            <person name="Zhang W."/>
            <person name="Zhang Y."/>
            <person name="Qiu H."/>
            <person name="Guo Y."/>
            <person name="Wan H."/>
            <person name="Zhang X."/>
            <person name="Scossa F."/>
            <person name="Alseekh S."/>
            <person name="Zhang Q."/>
            <person name="Wang P."/>
            <person name="Xu L."/>
            <person name="Schmidt M.H."/>
            <person name="Jia X."/>
            <person name="Li D."/>
            <person name="Zhu A."/>
            <person name="Guo F."/>
            <person name="Chen W."/>
            <person name="Ni D."/>
            <person name="Usadel B."/>
            <person name="Fernie A.R."/>
            <person name="Wen W."/>
        </authorList>
    </citation>
    <scope>NUCLEOTIDE SEQUENCE [LARGE SCALE GENOMIC DNA]</scope>
    <source>
        <strain evidence="2">cv. G240</strain>
    </source>
</reference>
<name>A0A7J7I770_CAMSI</name>
<protein>
    <submittedName>
        <fullName evidence="1">Uncharacterized protein</fullName>
    </submittedName>
</protein>
<reference evidence="1 2" key="2">
    <citation type="submission" date="2020-07" db="EMBL/GenBank/DDBJ databases">
        <title>Genome assembly of wild tea tree DASZ reveals pedigree and selection history of tea varieties.</title>
        <authorList>
            <person name="Zhang W."/>
        </authorList>
    </citation>
    <scope>NUCLEOTIDE SEQUENCE [LARGE SCALE GENOMIC DNA]</scope>
    <source>
        <strain evidence="2">cv. G240</strain>
        <tissue evidence="1">Leaf</tissue>
    </source>
</reference>
<organism evidence="1 2">
    <name type="scientific">Camellia sinensis</name>
    <name type="common">Tea plant</name>
    <name type="synonym">Thea sinensis</name>
    <dbReference type="NCBI Taxonomy" id="4442"/>
    <lineage>
        <taxon>Eukaryota</taxon>
        <taxon>Viridiplantae</taxon>
        <taxon>Streptophyta</taxon>
        <taxon>Embryophyta</taxon>
        <taxon>Tracheophyta</taxon>
        <taxon>Spermatophyta</taxon>
        <taxon>Magnoliopsida</taxon>
        <taxon>eudicotyledons</taxon>
        <taxon>Gunneridae</taxon>
        <taxon>Pentapetalae</taxon>
        <taxon>asterids</taxon>
        <taxon>Ericales</taxon>
        <taxon>Theaceae</taxon>
        <taxon>Camellia</taxon>
    </lineage>
</organism>
<dbReference type="EMBL" id="JACBKZ010000001">
    <property type="protein sequence ID" value="KAF5960356.1"/>
    <property type="molecule type" value="Genomic_DNA"/>
</dbReference>
<dbReference type="AlphaFoldDB" id="A0A7J7I770"/>
<dbReference type="Proteomes" id="UP000593564">
    <property type="component" value="Unassembled WGS sequence"/>
</dbReference>
<proteinExistence type="predicted"/>
<comment type="caution">
    <text evidence="1">The sequence shown here is derived from an EMBL/GenBank/DDBJ whole genome shotgun (WGS) entry which is preliminary data.</text>
</comment>
<sequence>MSPCFNESTLSIRSDGQTPLILLDLEMRQEIHHREGSLTHSEKSRLGERESQLTLRKLRVGYRHLAPRKINNQ</sequence>
<evidence type="ECO:0000313" key="2">
    <source>
        <dbReference type="Proteomes" id="UP000593564"/>
    </source>
</evidence>
<keyword evidence="2" id="KW-1185">Reference proteome</keyword>